<comment type="caution">
    <text evidence="2">The sequence shown here is derived from an EMBL/GenBank/DDBJ whole genome shotgun (WGS) entry which is preliminary data.</text>
</comment>
<reference evidence="2 3" key="1">
    <citation type="journal article" date="2016" name="Nat. Commun.">
        <title>Thousands of microbial genomes shed light on interconnected biogeochemical processes in an aquifer system.</title>
        <authorList>
            <person name="Anantharaman K."/>
            <person name="Brown C.T."/>
            <person name="Hug L.A."/>
            <person name="Sharon I."/>
            <person name="Castelle C.J."/>
            <person name="Probst A.J."/>
            <person name="Thomas B.C."/>
            <person name="Singh A."/>
            <person name="Wilkins M.J."/>
            <person name="Karaoz U."/>
            <person name="Brodie E.L."/>
            <person name="Williams K.H."/>
            <person name="Hubbard S.S."/>
            <person name="Banfield J.F."/>
        </authorList>
    </citation>
    <scope>NUCLEOTIDE SEQUENCE [LARGE SCALE GENOMIC DNA]</scope>
</reference>
<gene>
    <name evidence="2" type="ORF">A2140_03620</name>
</gene>
<evidence type="ECO:0000256" key="1">
    <source>
        <dbReference type="SAM" id="Phobius"/>
    </source>
</evidence>
<dbReference type="PANTHER" id="PTHR35531:SF1">
    <property type="entry name" value="INNER MEMBRANE PROTEIN YBCI-RELATED"/>
    <property type="match status" value="1"/>
</dbReference>
<accession>A0A1F6T9F6</accession>
<sequence length="142" mass="15688">FRLGYDHPFGHRGFTHSIFFAVLIELLGLAAARAFGTTRIAAFLFLFVSTVSHGLLDALTNGGLGIAFFAPFDNTRYFLPWQVIEVSPITTSRFLSARGWAVIQSELPWVWLPAITLGMLLLVLRLGLSRLRKITPSPSGRG</sequence>
<proteinExistence type="predicted"/>
<dbReference type="InterPro" id="IPR007404">
    <property type="entry name" value="YdjM-like"/>
</dbReference>
<dbReference type="EMBL" id="MFSQ01000002">
    <property type="protein sequence ID" value="OGI41699.1"/>
    <property type="molecule type" value="Genomic_DNA"/>
</dbReference>
<keyword evidence="1" id="KW-0812">Transmembrane</keyword>
<evidence type="ECO:0000313" key="2">
    <source>
        <dbReference type="EMBL" id="OGI41699.1"/>
    </source>
</evidence>
<feature type="non-terminal residue" evidence="2">
    <location>
        <position position="1"/>
    </location>
</feature>
<organism evidence="2 3">
    <name type="scientific">Candidatus Muproteobacteria bacterium RBG_16_62_13</name>
    <dbReference type="NCBI Taxonomy" id="1817756"/>
    <lineage>
        <taxon>Bacteria</taxon>
        <taxon>Pseudomonadati</taxon>
        <taxon>Pseudomonadota</taxon>
        <taxon>Candidatus Muproteobacteria</taxon>
    </lineage>
</organism>
<dbReference type="STRING" id="1817756.A2140_03620"/>
<keyword evidence="1" id="KW-1133">Transmembrane helix</keyword>
<feature type="transmembrane region" description="Helical" evidence="1">
    <location>
        <begin position="44"/>
        <end position="70"/>
    </location>
</feature>
<dbReference type="Proteomes" id="UP000178379">
    <property type="component" value="Unassembled WGS sequence"/>
</dbReference>
<evidence type="ECO:0000313" key="3">
    <source>
        <dbReference type="Proteomes" id="UP000178379"/>
    </source>
</evidence>
<evidence type="ECO:0008006" key="4">
    <source>
        <dbReference type="Google" id="ProtNLM"/>
    </source>
</evidence>
<feature type="transmembrane region" description="Helical" evidence="1">
    <location>
        <begin position="109"/>
        <end position="128"/>
    </location>
</feature>
<protein>
    <recommendedName>
        <fullName evidence="4">Hydrolase</fullName>
    </recommendedName>
</protein>
<dbReference type="Pfam" id="PF04307">
    <property type="entry name" value="YdjM"/>
    <property type="match status" value="1"/>
</dbReference>
<feature type="transmembrane region" description="Helical" evidence="1">
    <location>
        <begin position="13"/>
        <end position="32"/>
    </location>
</feature>
<dbReference type="AlphaFoldDB" id="A0A1F6T9F6"/>
<dbReference type="PANTHER" id="PTHR35531">
    <property type="entry name" value="INNER MEMBRANE PROTEIN YBCI-RELATED"/>
    <property type="match status" value="1"/>
</dbReference>
<keyword evidence="1" id="KW-0472">Membrane</keyword>
<name>A0A1F6T9F6_9PROT</name>